<dbReference type="SUPFAM" id="SSF53850">
    <property type="entry name" value="Periplasmic binding protein-like II"/>
    <property type="match status" value="1"/>
</dbReference>
<dbReference type="InterPro" id="IPR036388">
    <property type="entry name" value="WH-like_DNA-bd_sf"/>
</dbReference>
<evidence type="ECO:0000256" key="2">
    <source>
        <dbReference type="ARBA" id="ARBA00023015"/>
    </source>
</evidence>
<comment type="similarity">
    <text evidence="1">Belongs to the LysR transcriptional regulatory family.</text>
</comment>
<dbReference type="RefSeq" id="WP_039289362.1">
    <property type="nucleotide sequence ID" value="NZ_CP009458.1"/>
</dbReference>
<dbReference type="GO" id="GO:0003700">
    <property type="term" value="F:DNA-binding transcription factor activity"/>
    <property type="evidence" value="ECO:0007669"/>
    <property type="project" value="InterPro"/>
</dbReference>
<evidence type="ECO:0000313" key="7">
    <source>
        <dbReference type="Proteomes" id="UP000029516"/>
    </source>
</evidence>
<dbReference type="InterPro" id="IPR000847">
    <property type="entry name" value="LysR_HTH_N"/>
</dbReference>
<dbReference type="GO" id="GO:0003677">
    <property type="term" value="F:DNA binding"/>
    <property type="evidence" value="ECO:0007669"/>
    <property type="project" value="UniProtKB-KW"/>
</dbReference>
<evidence type="ECO:0000256" key="4">
    <source>
        <dbReference type="ARBA" id="ARBA00023163"/>
    </source>
</evidence>
<feature type="domain" description="HTH lysR-type" evidence="5">
    <location>
        <begin position="4"/>
        <end position="61"/>
    </location>
</feature>
<protein>
    <submittedName>
        <fullName evidence="6">LysR family transcriptional regulator</fullName>
    </submittedName>
</protein>
<dbReference type="EMBL" id="CP009458">
    <property type="protein sequence ID" value="AIR60365.1"/>
    <property type="molecule type" value="Genomic_DNA"/>
</dbReference>
<gene>
    <name evidence="6" type="ORF">LH23_06780</name>
</gene>
<organism evidence="6 7">
    <name type="scientific">Cedecea neteri</name>
    <dbReference type="NCBI Taxonomy" id="158822"/>
    <lineage>
        <taxon>Bacteria</taxon>
        <taxon>Pseudomonadati</taxon>
        <taxon>Pseudomonadota</taxon>
        <taxon>Gammaproteobacteria</taxon>
        <taxon>Enterobacterales</taxon>
        <taxon>Enterobacteriaceae</taxon>
        <taxon>Cedecea</taxon>
    </lineage>
</organism>
<evidence type="ECO:0000256" key="3">
    <source>
        <dbReference type="ARBA" id="ARBA00023125"/>
    </source>
</evidence>
<sequence>MTNLDLDVLRTFVTGMALGSFARAADRLGRSTSAVSAQLKKLEEQVGTPVVKKSGRGLALTPTGEIVLSYAKRLLELNDAAMAAVADTPLSGLLRVGFQEDFGEGLLTDVLGSFCRAHPAVILEARIARNAELESALNHSQLDLALLWQTPSDFVENEIGKIPLHWMGIPEQVETCLANGQPLPLVVFDAPCILRRHAIEALDCAGIPWRIAFTSSSLNGLWAAARAGLGVTPRTQVGKPADLPVIQTLPALPSLGICLPRASSEPNPIRDYLADIIEKQVGVFCRGS</sequence>
<evidence type="ECO:0000313" key="6">
    <source>
        <dbReference type="EMBL" id="AIR60365.1"/>
    </source>
</evidence>
<dbReference type="KEGG" id="cem:LH23_06780"/>
<dbReference type="Gene3D" id="1.10.10.10">
    <property type="entry name" value="Winged helix-like DNA-binding domain superfamily/Winged helix DNA-binding domain"/>
    <property type="match status" value="1"/>
</dbReference>
<dbReference type="PROSITE" id="PS50931">
    <property type="entry name" value="HTH_LYSR"/>
    <property type="match status" value="1"/>
</dbReference>
<dbReference type="InterPro" id="IPR036390">
    <property type="entry name" value="WH_DNA-bd_sf"/>
</dbReference>
<dbReference type="Pfam" id="PF00126">
    <property type="entry name" value="HTH_1"/>
    <property type="match status" value="1"/>
</dbReference>
<proteinExistence type="inferred from homology"/>
<keyword evidence="3" id="KW-0238">DNA-binding</keyword>
<evidence type="ECO:0000259" key="5">
    <source>
        <dbReference type="PROSITE" id="PS50931"/>
    </source>
</evidence>
<dbReference type="PANTHER" id="PTHR30579">
    <property type="entry name" value="TRANSCRIPTIONAL REGULATOR"/>
    <property type="match status" value="1"/>
</dbReference>
<keyword evidence="2" id="KW-0805">Transcription regulation</keyword>
<dbReference type="PANTHER" id="PTHR30579:SF7">
    <property type="entry name" value="HTH-TYPE TRANSCRIPTIONAL REGULATOR LRHA-RELATED"/>
    <property type="match status" value="1"/>
</dbReference>
<reference evidence="6 7" key="1">
    <citation type="submission" date="2014-09" db="EMBL/GenBank/DDBJ databases">
        <authorList>
            <person name="Chan K.-G."/>
        </authorList>
    </citation>
    <scope>NUCLEOTIDE SEQUENCE [LARGE SCALE GENOMIC DNA]</scope>
    <source>
        <strain evidence="6 7">M006</strain>
    </source>
</reference>
<keyword evidence="4" id="KW-0804">Transcription</keyword>
<evidence type="ECO:0000256" key="1">
    <source>
        <dbReference type="ARBA" id="ARBA00009437"/>
    </source>
</evidence>
<dbReference type="InterPro" id="IPR005119">
    <property type="entry name" value="LysR_subst-bd"/>
</dbReference>
<dbReference type="SUPFAM" id="SSF46785">
    <property type="entry name" value="Winged helix' DNA-binding domain"/>
    <property type="match status" value="1"/>
</dbReference>
<dbReference type="Gene3D" id="3.40.190.10">
    <property type="entry name" value="Periplasmic binding protein-like II"/>
    <property type="match status" value="2"/>
</dbReference>
<accession>A0AAN0S3C4</accession>
<dbReference type="Proteomes" id="UP000029516">
    <property type="component" value="Chromosome"/>
</dbReference>
<dbReference type="AlphaFoldDB" id="A0AAN0S3C4"/>
<name>A0AAN0S3C4_9ENTR</name>
<dbReference type="Pfam" id="PF03466">
    <property type="entry name" value="LysR_substrate"/>
    <property type="match status" value="1"/>
</dbReference>
<dbReference type="InterPro" id="IPR050176">
    <property type="entry name" value="LTTR"/>
</dbReference>